<dbReference type="AlphaFoldDB" id="A0AAW8AKJ4"/>
<proteinExistence type="predicted"/>
<protein>
    <recommendedName>
        <fullName evidence="4">Exonuclease SbcC</fullName>
    </recommendedName>
</protein>
<dbReference type="Proteomes" id="UP001244490">
    <property type="component" value="Unassembled WGS sequence"/>
</dbReference>
<keyword evidence="1" id="KW-0175">Coiled coil</keyword>
<name>A0AAW8AKJ4_KLEPN</name>
<evidence type="ECO:0000256" key="1">
    <source>
        <dbReference type="SAM" id="Coils"/>
    </source>
</evidence>
<gene>
    <name evidence="2" type="ORF">Q6294_32850</name>
</gene>
<feature type="non-terminal residue" evidence="2">
    <location>
        <position position="64"/>
    </location>
</feature>
<evidence type="ECO:0000313" key="2">
    <source>
        <dbReference type="EMBL" id="MDP0971731.1"/>
    </source>
</evidence>
<accession>A0AAW8AKJ4</accession>
<comment type="caution">
    <text evidence="2">The sequence shown here is derived from an EMBL/GenBank/DDBJ whole genome shotgun (WGS) entry which is preliminary data.</text>
</comment>
<organism evidence="2 3">
    <name type="scientific">Klebsiella pneumoniae</name>
    <dbReference type="NCBI Taxonomy" id="573"/>
    <lineage>
        <taxon>Bacteria</taxon>
        <taxon>Pseudomonadati</taxon>
        <taxon>Pseudomonadota</taxon>
        <taxon>Gammaproteobacteria</taxon>
        <taxon>Enterobacterales</taxon>
        <taxon>Enterobacteriaceae</taxon>
        <taxon>Klebsiella/Raoultella group</taxon>
        <taxon>Klebsiella</taxon>
        <taxon>Klebsiella pneumoniae complex</taxon>
    </lineage>
</organism>
<evidence type="ECO:0008006" key="4">
    <source>
        <dbReference type="Google" id="ProtNLM"/>
    </source>
</evidence>
<feature type="coiled-coil region" evidence="1">
    <location>
        <begin position="7"/>
        <end position="61"/>
    </location>
</feature>
<reference evidence="2" key="1">
    <citation type="submission" date="2023-07" db="EMBL/GenBank/DDBJ databases">
        <authorList>
            <person name="Peng Z."/>
        </authorList>
    </citation>
    <scope>NUCLEOTIDE SEQUENCE</scope>
    <source>
        <strain evidence="2">KP219</strain>
    </source>
</reference>
<dbReference type="EMBL" id="JAUUIA010001148">
    <property type="protein sequence ID" value="MDP0971731.1"/>
    <property type="molecule type" value="Genomic_DNA"/>
</dbReference>
<dbReference type="RefSeq" id="WP_305202742.1">
    <property type="nucleotide sequence ID" value="NZ_JAUUIA010001148.1"/>
</dbReference>
<sequence>MQQRAALMALQSQCDQAQQQLRQWQALHPGLPERQALQQRLAQQVERNQQLQRELNLLASRTPA</sequence>
<evidence type="ECO:0000313" key="3">
    <source>
        <dbReference type="Proteomes" id="UP001244490"/>
    </source>
</evidence>